<reference evidence="1 2" key="1">
    <citation type="submission" date="2017-06" db="EMBL/GenBank/DDBJ databases">
        <title>Updating the genomic taxonomy and epidemiology of Campylobacter hyointestinalis; discovery in New Zealand farmed ruminants.</title>
        <authorList>
            <person name="Wilkinson D.A."/>
            <person name="Fayaz A."/>
            <person name="Biggs P.J."/>
            <person name="Midwinter A.C."/>
        </authorList>
    </citation>
    <scope>NUCLEOTIDE SEQUENCE [LARGE SCALE GENOMIC DNA]</scope>
    <source>
        <strain evidence="1 2">S1614a</strain>
    </source>
</reference>
<sequence length="200" mass="22317">MKKAFTLLELVFVIAMLGVLASIAIPKFATNKNEVEIKKAKAQIAQIRAGITSYVNKQILAGESDIYPKYLEKDKDESDELFNNILSQPIIATKAKFNVKEDLTKLIGWSRRNNSTSGATLTFAGRYFLTLPGTTDKSERIRFDYCSKSTEKGSSNPQVCSFSYNDKDDKGNKNTLYGTFLCTDTVEKCSKIGEISYNKS</sequence>
<dbReference type="Proteomes" id="UP000239685">
    <property type="component" value="Unassembled WGS sequence"/>
</dbReference>
<gene>
    <name evidence="1" type="ORF">CDQ78_00735</name>
</gene>
<protein>
    <submittedName>
        <fullName evidence="1">Prepilin-type cleavage/methylation domain-containing protein</fullName>
    </submittedName>
</protein>
<proteinExistence type="predicted"/>
<organism evidence="1 2">
    <name type="scientific">Campylobacter hyointestinalis subsp. hyointestinalis</name>
    <dbReference type="NCBI Taxonomy" id="91352"/>
    <lineage>
        <taxon>Bacteria</taxon>
        <taxon>Pseudomonadati</taxon>
        <taxon>Campylobacterota</taxon>
        <taxon>Epsilonproteobacteria</taxon>
        <taxon>Campylobacterales</taxon>
        <taxon>Campylobacteraceae</taxon>
        <taxon>Campylobacter</taxon>
    </lineage>
</organism>
<accession>A0A855NDB7</accession>
<dbReference type="EMBL" id="NIQP01000001">
    <property type="protein sequence ID" value="PPB72931.1"/>
    <property type="molecule type" value="Genomic_DNA"/>
</dbReference>
<evidence type="ECO:0000313" key="2">
    <source>
        <dbReference type="Proteomes" id="UP000239685"/>
    </source>
</evidence>
<dbReference type="InterPro" id="IPR012902">
    <property type="entry name" value="N_methyl_site"/>
</dbReference>
<dbReference type="InterPro" id="IPR045584">
    <property type="entry name" value="Pilin-like"/>
</dbReference>
<dbReference type="AlphaFoldDB" id="A0A855NDB7"/>
<evidence type="ECO:0000313" key="1">
    <source>
        <dbReference type="EMBL" id="PPB72931.1"/>
    </source>
</evidence>
<dbReference type="SUPFAM" id="SSF54523">
    <property type="entry name" value="Pili subunits"/>
    <property type="match status" value="1"/>
</dbReference>
<name>A0A855NDB7_CAMHY</name>
<dbReference type="RefSeq" id="WP_104063942.1">
    <property type="nucleotide sequence ID" value="NZ_NIQH01000001.1"/>
</dbReference>
<comment type="caution">
    <text evidence="1">The sequence shown here is derived from an EMBL/GenBank/DDBJ whole genome shotgun (WGS) entry which is preliminary data.</text>
</comment>
<dbReference type="Gene3D" id="3.30.700.10">
    <property type="entry name" value="Glycoprotein, Type 4 Pilin"/>
    <property type="match status" value="1"/>
</dbReference>
<dbReference type="NCBIfam" id="TIGR02532">
    <property type="entry name" value="IV_pilin_GFxxxE"/>
    <property type="match status" value="1"/>
</dbReference>